<dbReference type="Pfam" id="PF01757">
    <property type="entry name" value="Acyl_transf_3"/>
    <property type="match status" value="1"/>
</dbReference>
<feature type="transmembrane region" description="Helical" evidence="1">
    <location>
        <begin position="303"/>
        <end position="325"/>
    </location>
</feature>
<keyword evidence="4" id="KW-1185">Reference proteome</keyword>
<gene>
    <name evidence="3" type="ORF">FVW59_00045</name>
</gene>
<dbReference type="PANTHER" id="PTHR23028:SF131">
    <property type="entry name" value="BLR2367 PROTEIN"/>
    <property type="match status" value="1"/>
</dbReference>
<evidence type="ECO:0000256" key="1">
    <source>
        <dbReference type="SAM" id="Phobius"/>
    </source>
</evidence>
<keyword evidence="1" id="KW-1133">Transmembrane helix</keyword>
<feature type="transmembrane region" description="Helical" evidence="1">
    <location>
        <begin position="200"/>
        <end position="222"/>
    </location>
</feature>
<feature type="transmembrane region" description="Helical" evidence="1">
    <location>
        <begin position="265"/>
        <end position="282"/>
    </location>
</feature>
<organism evidence="3 4">
    <name type="scientific">Parahaliea aestuarii</name>
    <dbReference type="NCBI Taxonomy" id="1852021"/>
    <lineage>
        <taxon>Bacteria</taxon>
        <taxon>Pseudomonadati</taxon>
        <taxon>Pseudomonadota</taxon>
        <taxon>Gammaproteobacteria</taxon>
        <taxon>Cellvibrionales</taxon>
        <taxon>Halieaceae</taxon>
        <taxon>Parahaliea</taxon>
    </lineage>
</organism>
<reference evidence="3 4" key="1">
    <citation type="submission" date="2019-08" db="EMBL/GenBank/DDBJ databases">
        <title>Parahaliea maris sp. nov., isolated from the surface seawater.</title>
        <authorList>
            <person name="Liu Y."/>
        </authorList>
    </citation>
    <scope>NUCLEOTIDE SEQUENCE [LARGE SCALE GENOMIC DNA]</scope>
    <source>
        <strain evidence="3 4">S2-26</strain>
    </source>
</reference>
<keyword evidence="3" id="KW-0012">Acyltransferase</keyword>
<dbReference type="AlphaFoldDB" id="A0A5C9A329"/>
<name>A0A5C9A329_9GAMM</name>
<protein>
    <submittedName>
        <fullName evidence="3">Acyltransferase</fullName>
    </submittedName>
</protein>
<feature type="transmembrane region" description="Helical" evidence="1">
    <location>
        <begin position="177"/>
        <end position="194"/>
    </location>
</feature>
<feature type="transmembrane region" description="Helical" evidence="1">
    <location>
        <begin position="21"/>
        <end position="45"/>
    </location>
</feature>
<comment type="caution">
    <text evidence="3">The sequence shown here is derived from an EMBL/GenBank/DDBJ whole genome shotgun (WGS) entry which is preliminary data.</text>
</comment>
<keyword evidence="1" id="KW-0472">Membrane</keyword>
<feature type="domain" description="Acyltransferase 3" evidence="2">
    <location>
        <begin position="33"/>
        <end position="347"/>
    </location>
</feature>
<accession>A0A5C9A329</accession>
<feature type="transmembrane region" description="Helical" evidence="1">
    <location>
        <begin position="90"/>
        <end position="111"/>
    </location>
</feature>
<dbReference type="OrthoDB" id="9767863at2"/>
<feature type="transmembrane region" description="Helical" evidence="1">
    <location>
        <begin position="331"/>
        <end position="351"/>
    </location>
</feature>
<proteinExistence type="predicted"/>
<feature type="transmembrane region" description="Helical" evidence="1">
    <location>
        <begin position="234"/>
        <end position="253"/>
    </location>
</feature>
<evidence type="ECO:0000259" key="2">
    <source>
        <dbReference type="Pfam" id="PF01757"/>
    </source>
</evidence>
<evidence type="ECO:0000313" key="3">
    <source>
        <dbReference type="EMBL" id="TXS94352.1"/>
    </source>
</evidence>
<dbReference type="GO" id="GO:0016020">
    <property type="term" value="C:membrane"/>
    <property type="evidence" value="ECO:0007669"/>
    <property type="project" value="TreeGrafter"/>
</dbReference>
<dbReference type="InterPro" id="IPR002656">
    <property type="entry name" value="Acyl_transf_3_dom"/>
</dbReference>
<keyword evidence="3" id="KW-0808">Transferase</keyword>
<dbReference type="EMBL" id="VRYZ01000001">
    <property type="protein sequence ID" value="TXS94352.1"/>
    <property type="molecule type" value="Genomic_DNA"/>
</dbReference>
<sequence>MGRARCRHNGQSGAGTHCPRTHGWGTSLFGTYRTFLALLVVATHLGGYPGLGSYAVFGFYCLSGYLMTLIMQRRYGYSGDGVLRYGLNRFLRIFPVYWVSIGLSLALIALLGNEFTASYHHAIYRPEGAAQWARNLLLYFPQMESPRLTPPAWALTVELFFYALIALGASRSPFTSWCWFAVSVLHHVNVAVLQMDSDHWYFSIPAASLPFATGALIFHYSADISRLTGRLSRWRFACVLAGLGAGILFNWLFGQVAGGSAKAHFYVNFLLCAAMVALLFDCRELPWISRSADKWLGDFSYPVYLMHYQIGLLAIVLFGYAGLTLERPGNALLIIATPLVLATSWGVTVLLERPIERLRARIKA</sequence>
<dbReference type="GO" id="GO:0000271">
    <property type="term" value="P:polysaccharide biosynthetic process"/>
    <property type="evidence" value="ECO:0007669"/>
    <property type="project" value="TreeGrafter"/>
</dbReference>
<dbReference type="Proteomes" id="UP000321933">
    <property type="component" value="Unassembled WGS sequence"/>
</dbReference>
<feature type="transmembrane region" description="Helical" evidence="1">
    <location>
        <begin position="51"/>
        <end position="70"/>
    </location>
</feature>
<keyword evidence="1" id="KW-0812">Transmembrane</keyword>
<dbReference type="PANTHER" id="PTHR23028">
    <property type="entry name" value="ACETYLTRANSFERASE"/>
    <property type="match status" value="1"/>
</dbReference>
<dbReference type="InterPro" id="IPR050879">
    <property type="entry name" value="Acyltransferase_3"/>
</dbReference>
<dbReference type="GO" id="GO:0016747">
    <property type="term" value="F:acyltransferase activity, transferring groups other than amino-acyl groups"/>
    <property type="evidence" value="ECO:0007669"/>
    <property type="project" value="InterPro"/>
</dbReference>
<feature type="transmembrane region" description="Helical" evidence="1">
    <location>
        <begin position="152"/>
        <end position="170"/>
    </location>
</feature>
<evidence type="ECO:0000313" key="4">
    <source>
        <dbReference type="Proteomes" id="UP000321933"/>
    </source>
</evidence>